<feature type="compositionally biased region" description="Low complexity" evidence="6">
    <location>
        <begin position="7"/>
        <end position="17"/>
    </location>
</feature>
<evidence type="ECO:0000256" key="1">
    <source>
        <dbReference type="ARBA" id="ARBA00022723"/>
    </source>
</evidence>
<keyword evidence="2 4" id="KW-0863">Zinc-finger</keyword>
<proteinExistence type="predicted"/>
<dbReference type="OrthoDB" id="1630758at2759"/>
<feature type="region of interest" description="Disordered" evidence="6">
    <location>
        <begin position="400"/>
        <end position="461"/>
    </location>
</feature>
<keyword evidence="3 4" id="KW-0862">Zinc</keyword>
<evidence type="ECO:0000313" key="9">
    <source>
        <dbReference type="Proteomes" id="UP000789706"/>
    </source>
</evidence>
<name>A0A9N9GUA6_9GLOM</name>
<dbReference type="CDD" id="cd14686">
    <property type="entry name" value="bZIP"/>
    <property type="match status" value="1"/>
</dbReference>
<evidence type="ECO:0000259" key="7">
    <source>
        <dbReference type="PROSITE" id="PS50145"/>
    </source>
</evidence>
<dbReference type="Gene3D" id="1.20.5.170">
    <property type="match status" value="1"/>
</dbReference>
<dbReference type="AlphaFoldDB" id="A0A9N9GUA6"/>
<dbReference type="EMBL" id="CAJVPK010003314">
    <property type="protein sequence ID" value="CAG8625869.1"/>
    <property type="molecule type" value="Genomic_DNA"/>
</dbReference>
<dbReference type="Gene3D" id="3.30.40.10">
    <property type="entry name" value="Zinc/RING finger domain, C3HC4 (zinc finger)"/>
    <property type="match status" value="1"/>
</dbReference>
<sequence>MNPKIVATSSTTTTNATEKPSGGDPTNYCSIMQSSRPIILGATEKPSGGDPTNYCSIMSCISQVLSTKPTCPVDRSILSDASSELKSASKIISNMVNELLVYCLNKDLGCTYKGQRQLINLHLKEECKFISLECLNEECTEIVMKKDLMKHMENCKKTICNEVEDDKVEECSYCNKKYSSSLIFLHIEECPNKIVTCLYAEFGCSWVGNQHELKNEHINLCSYGSLKNFFVKYKQRMESLEHENQQLKSSVQELQNKVQSLQDQITEISDCVSSSSVIPSLSSYYLNYSNHSNLLNSNKDIIVENTSSGDRRVLPPPPLSISSISPSILTTHELLLSDNDHLKNEVETLNVNLADLELRQNVALMTESSRIQEELQSVKNLCHGLRMQMHYLLMERRGDGNEATTSTTPVTRTTGLIRPNNNVNGSIKGNNNNKNKSTNGHFTSLQKLGTMGTDLPRQEKL</sequence>
<keyword evidence="5" id="KW-0175">Coiled coil</keyword>
<evidence type="ECO:0000256" key="5">
    <source>
        <dbReference type="SAM" id="Coils"/>
    </source>
</evidence>
<feature type="compositionally biased region" description="Low complexity" evidence="6">
    <location>
        <begin position="404"/>
        <end position="440"/>
    </location>
</feature>
<comment type="caution">
    <text evidence="8">The sequence shown here is derived from an EMBL/GenBank/DDBJ whole genome shotgun (WGS) entry which is preliminary data.</text>
</comment>
<evidence type="ECO:0000256" key="4">
    <source>
        <dbReference type="PROSITE-ProRule" id="PRU00207"/>
    </source>
</evidence>
<dbReference type="SUPFAM" id="SSF49599">
    <property type="entry name" value="TRAF domain-like"/>
    <property type="match status" value="2"/>
</dbReference>
<keyword evidence="9" id="KW-1185">Reference proteome</keyword>
<dbReference type="Proteomes" id="UP000789706">
    <property type="component" value="Unassembled WGS sequence"/>
</dbReference>
<evidence type="ECO:0000256" key="3">
    <source>
        <dbReference type="ARBA" id="ARBA00022833"/>
    </source>
</evidence>
<dbReference type="PANTHER" id="PTHR10131:SF94">
    <property type="entry name" value="TNF RECEPTOR-ASSOCIATED FACTOR 4"/>
    <property type="match status" value="1"/>
</dbReference>
<evidence type="ECO:0000313" key="8">
    <source>
        <dbReference type="EMBL" id="CAG8625869.1"/>
    </source>
</evidence>
<gene>
    <name evidence="8" type="ORF">DEBURN_LOCUS10565</name>
</gene>
<evidence type="ECO:0000256" key="2">
    <source>
        <dbReference type="ARBA" id="ARBA00022771"/>
    </source>
</evidence>
<accession>A0A9N9GUA6</accession>
<feature type="coiled-coil region" evidence="5">
    <location>
        <begin position="230"/>
        <end position="271"/>
    </location>
</feature>
<keyword evidence="1 4" id="KW-0479">Metal-binding</keyword>
<protein>
    <submittedName>
        <fullName evidence="8">9537_t:CDS:1</fullName>
    </submittedName>
</protein>
<reference evidence="8" key="1">
    <citation type="submission" date="2021-06" db="EMBL/GenBank/DDBJ databases">
        <authorList>
            <person name="Kallberg Y."/>
            <person name="Tangrot J."/>
            <person name="Rosling A."/>
        </authorList>
    </citation>
    <scope>NUCLEOTIDE SEQUENCE</scope>
    <source>
        <strain evidence="8">AZ414A</strain>
    </source>
</reference>
<feature type="zinc finger region" description="TRAF-type" evidence="4">
    <location>
        <begin position="122"/>
        <end position="204"/>
    </location>
</feature>
<feature type="region of interest" description="Disordered" evidence="6">
    <location>
        <begin position="1"/>
        <end position="26"/>
    </location>
</feature>
<feature type="domain" description="TRAF-type" evidence="7">
    <location>
        <begin position="122"/>
        <end position="204"/>
    </location>
</feature>
<evidence type="ECO:0000256" key="6">
    <source>
        <dbReference type="SAM" id="MobiDB-lite"/>
    </source>
</evidence>
<dbReference type="InterPro" id="IPR013083">
    <property type="entry name" value="Znf_RING/FYVE/PHD"/>
</dbReference>
<dbReference type="PROSITE" id="PS50145">
    <property type="entry name" value="ZF_TRAF"/>
    <property type="match status" value="1"/>
</dbReference>
<dbReference type="InterPro" id="IPR001293">
    <property type="entry name" value="Znf_TRAF"/>
</dbReference>
<dbReference type="PANTHER" id="PTHR10131">
    <property type="entry name" value="TNF RECEPTOR ASSOCIATED FACTOR"/>
    <property type="match status" value="1"/>
</dbReference>
<dbReference type="GO" id="GO:0008270">
    <property type="term" value="F:zinc ion binding"/>
    <property type="evidence" value="ECO:0007669"/>
    <property type="project" value="UniProtKB-KW"/>
</dbReference>
<organism evidence="8 9">
    <name type="scientific">Diversispora eburnea</name>
    <dbReference type="NCBI Taxonomy" id="1213867"/>
    <lineage>
        <taxon>Eukaryota</taxon>
        <taxon>Fungi</taxon>
        <taxon>Fungi incertae sedis</taxon>
        <taxon>Mucoromycota</taxon>
        <taxon>Glomeromycotina</taxon>
        <taxon>Glomeromycetes</taxon>
        <taxon>Diversisporales</taxon>
        <taxon>Diversisporaceae</taxon>
        <taxon>Diversispora</taxon>
    </lineage>
</organism>